<dbReference type="Proteomes" id="UP000058925">
    <property type="component" value="Chromosome"/>
</dbReference>
<evidence type="ECO:0000313" key="1">
    <source>
        <dbReference type="EMBL" id="ALI34978.1"/>
    </source>
</evidence>
<keyword evidence="2" id="KW-1185">Reference proteome</keyword>
<evidence type="ECO:0000313" key="2">
    <source>
        <dbReference type="Proteomes" id="UP000058925"/>
    </source>
</evidence>
<dbReference type="AlphaFoldDB" id="A0A654LU86"/>
<dbReference type="RefSeq" id="WP_196817541.1">
    <property type="nucleotide sequence ID" value="NZ_CP012850.1"/>
</dbReference>
<dbReference type="KEGG" id="taa:NMY3_00769"/>
<proteinExistence type="predicted"/>
<protein>
    <submittedName>
        <fullName evidence="1">Uncharacterized protein</fullName>
    </submittedName>
</protein>
<dbReference type="EMBL" id="CP012850">
    <property type="protein sequence ID" value="ALI34978.1"/>
    <property type="molecule type" value="Genomic_DNA"/>
</dbReference>
<organism evidence="1 2">
    <name type="scientific">Candidatus Nitrosocosmicus oleophilus</name>
    <dbReference type="NCBI Taxonomy" id="1353260"/>
    <lineage>
        <taxon>Archaea</taxon>
        <taxon>Nitrososphaerota</taxon>
        <taxon>Nitrososphaeria</taxon>
        <taxon>Nitrososphaerales</taxon>
        <taxon>Nitrososphaeraceae</taxon>
        <taxon>Candidatus Nitrosocosmicus</taxon>
    </lineage>
</organism>
<dbReference type="OrthoDB" id="13679at2157"/>
<dbReference type="GeneID" id="60420909"/>
<name>A0A654LU86_9ARCH</name>
<reference evidence="2" key="1">
    <citation type="submission" date="2015-10" db="EMBL/GenBank/DDBJ databases">
        <title>Niche specialization of a soil ammonia-oxidizing archaeon, Candidatus Nitrosocosmicus oleophilus.</title>
        <authorList>
            <person name="Jung M.-Y."/>
            <person name="Rhee S.-K."/>
        </authorList>
    </citation>
    <scope>NUCLEOTIDE SEQUENCE [LARGE SCALE GENOMIC DNA]</scope>
    <source>
        <strain evidence="2">MY3</strain>
    </source>
</reference>
<sequence>MKKANNLYVLLFFAFMILLPTGIQFSYSQGQELSTGQVQSNSTNATNTPLISNSQTLLLEDTTLPQASYLHLYDSSPYKIMNSHIAAKIPCNDDYTTPIIFLFGPDIQVPLDGLALSPLLSQAGGLCMYKGDIIGNGTTNFTDIAIYNNSTDDIVFPPTSTINIRVNEVSPQLNNTIQ</sequence>
<gene>
    <name evidence="1" type="ORF">NMY3_00769</name>
</gene>
<accession>A0A654LU86</accession>